<dbReference type="InterPro" id="IPR006976">
    <property type="entry name" value="VanZ-like"/>
</dbReference>
<gene>
    <name evidence="3" type="ORF">ACRB68_12260</name>
</gene>
<dbReference type="EMBL" id="WEGH01000001">
    <property type="protein sequence ID" value="MQY03185.1"/>
    <property type="molecule type" value="Genomic_DNA"/>
</dbReference>
<evidence type="ECO:0000313" key="3">
    <source>
        <dbReference type="EMBL" id="MQY03185.1"/>
    </source>
</evidence>
<dbReference type="Proteomes" id="UP000487268">
    <property type="component" value="Unassembled WGS sequence"/>
</dbReference>
<keyword evidence="4" id="KW-1185">Reference proteome</keyword>
<keyword evidence="1" id="KW-0472">Membrane</keyword>
<feature type="domain" description="VanZ-like" evidence="2">
    <location>
        <begin position="90"/>
        <end position="160"/>
    </location>
</feature>
<dbReference type="AlphaFoldDB" id="A0A7K0BPU2"/>
<evidence type="ECO:0000256" key="1">
    <source>
        <dbReference type="SAM" id="Phobius"/>
    </source>
</evidence>
<feature type="transmembrane region" description="Helical" evidence="1">
    <location>
        <begin position="12"/>
        <end position="31"/>
    </location>
</feature>
<comment type="caution">
    <text evidence="3">The sequence shown here is derived from an EMBL/GenBank/DDBJ whole genome shotgun (WGS) entry which is preliminary data.</text>
</comment>
<keyword evidence="1" id="KW-1133">Transmembrane helix</keyword>
<name>A0A7K0BPU2_9ACTN</name>
<accession>A0A7K0BPU2</accession>
<reference evidence="3 4" key="1">
    <citation type="submission" date="2019-10" db="EMBL/GenBank/DDBJ databases">
        <title>Actinomadura rubteroloni sp. nov. and Actinomadura macrotermitis sp. nov., isolated from the gut of fungus growing-termite Macrotermes natalensis.</title>
        <authorList>
            <person name="Benndorf R."/>
            <person name="Martin K."/>
            <person name="Kuefner M."/>
            <person name="De Beer W."/>
            <person name="Kaster A.-K."/>
            <person name="Vollmers J."/>
            <person name="Poulsen M."/>
            <person name="Beemelmanns C."/>
        </authorList>
    </citation>
    <scope>NUCLEOTIDE SEQUENCE [LARGE SCALE GENOMIC DNA]</scope>
    <source>
        <strain evidence="3 4">RB68</strain>
    </source>
</reference>
<protein>
    <recommendedName>
        <fullName evidence="2">VanZ-like domain-containing protein</fullName>
    </recommendedName>
</protein>
<sequence length="180" mass="18789">MPHHVPFEAVRALALWLLLVAVAGLAVWRPLVRRTGWAPLPTLALLAWTALVLGMTLPMTVAPGVGERLAVCVAHPLSDAAWAVSIFGTRGLEDVMNVALWVPCGLLAVLATRRAVAAPAVLAGIFVAVELLQTLDPGRECDPGDCVYNSAGIALGAATAAGLRGLRALRAARAEDRPVL</sequence>
<keyword evidence="1" id="KW-0812">Transmembrane</keyword>
<dbReference type="Pfam" id="PF04892">
    <property type="entry name" value="VanZ"/>
    <property type="match status" value="1"/>
</dbReference>
<dbReference type="RefSeq" id="WP_153531180.1">
    <property type="nucleotide sequence ID" value="NZ_WEGH01000001.1"/>
</dbReference>
<evidence type="ECO:0000313" key="4">
    <source>
        <dbReference type="Proteomes" id="UP000487268"/>
    </source>
</evidence>
<proteinExistence type="predicted"/>
<feature type="transmembrane region" description="Helical" evidence="1">
    <location>
        <begin position="37"/>
        <end position="57"/>
    </location>
</feature>
<dbReference type="OrthoDB" id="4244043at2"/>
<evidence type="ECO:0000259" key="2">
    <source>
        <dbReference type="Pfam" id="PF04892"/>
    </source>
</evidence>
<organism evidence="3 4">
    <name type="scientific">Actinomadura macrotermitis</name>
    <dbReference type="NCBI Taxonomy" id="2585200"/>
    <lineage>
        <taxon>Bacteria</taxon>
        <taxon>Bacillati</taxon>
        <taxon>Actinomycetota</taxon>
        <taxon>Actinomycetes</taxon>
        <taxon>Streptosporangiales</taxon>
        <taxon>Thermomonosporaceae</taxon>
        <taxon>Actinomadura</taxon>
    </lineage>
</organism>